<dbReference type="EMBL" id="JNSL01000088">
    <property type="protein sequence ID" value="KGA16312.1"/>
    <property type="molecule type" value="Genomic_DNA"/>
</dbReference>
<comment type="caution">
    <text evidence="2">The sequence shown here is derived from an EMBL/GenBank/DDBJ whole genome shotgun (WGS) entry which is preliminary data.</text>
</comment>
<proteinExistence type="predicted"/>
<reference evidence="2" key="1">
    <citation type="submission" date="2014-06" db="EMBL/GenBank/DDBJ databases">
        <title>Key roles for freshwater Actinobacteria revealed by deep metagenomic sequencing.</title>
        <authorList>
            <person name="Ghai R."/>
            <person name="Mizuno C.M."/>
            <person name="Picazo A."/>
            <person name="Camacho A."/>
            <person name="Rodriguez-Valera F."/>
        </authorList>
    </citation>
    <scope>NUCLEOTIDE SEQUENCE</scope>
</reference>
<protein>
    <submittedName>
        <fullName evidence="2">Uncharacterized protein</fullName>
    </submittedName>
</protein>
<dbReference type="AlphaFoldDB" id="A0A094PYV3"/>
<gene>
    <name evidence="2" type="ORF">GM51_12920</name>
</gene>
<feature type="region of interest" description="Disordered" evidence="1">
    <location>
        <begin position="91"/>
        <end position="150"/>
    </location>
</feature>
<sequence>MDSQRDREIEQALAALAVNNAPEAMPADASARFDAHLQSLMAEDATVVRSNRFGAGLRTKLTNNSSWLAAASILTVMAFVGVNGLSNDGTTVIPPITDSQTPQPVEPTEPTTPTDSTSEPTTPTSEATSEPEIPAVPEPQDGAAIYGNGEDVGSDLSQSVRLTNSGASYGGYIGPIAEKILPLELPGTLTSLPNSHQACIKSLGISGITIGVDLGTYKGGKITAYWIATGTFERGAILVSPGCNKITFIRE</sequence>
<feature type="compositionally biased region" description="Low complexity" evidence="1">
    <location>
        <begin position="101"/>
        <end position="133"/>
    </location>
</feature>
<organism evidence="2">
    <name type="scientific">freshwater metagenome</name>
    <dbReference type="NCBI Taxonomy" id="449393"/>
    <lineage>
        <taxon>unclassified sequences</taxon>
        <taxon>metagenomes</taxon>
        <taxon>ecological metagenomes</taxon>
    </lineage>
</organism>
<evidence type="ECO:0000313" key="2">
    <source>
        <dbReference type="EMBL" id="KGA16312.1"/>
    </source>
</evidence>
<name>A0A094PYV3_9ZZZZ</name>
<accession>A0A094PYV3</accession>
<evidence type="ECO:0000256" key="1">
    <source>
        <dbReference type="SAM" id="MobiDB-lite"/>
    </source>
</evidence>